<dbReference type="RefSeq" id="WP_157552138.1">
    <property type="nucleotide sequence ID" value="NZ_JABELX010000001.1"/>
</dbReference>
<comment type="caution">
    <text evidence="2">The sequence shown here is derived from an EMBL/GenBank/DDBJ whole genome shotgun (WGS) entry which is preliminary data.</text>
</comment>
<sequence>MIVRGSVLTAAAVALLAVTSAGPANATTHLPGNIDIRCFADTLHQSADWYLPTGTPTGLVWLQHGFARTSTQVGALAESFADAGYLVFAPSLPFMQLQGCTLQNLGDNSAFLHNVAELFGTATDPNGALAASLTAAARNAGVPIPAFPDDLVFIGHSAGAEAVTFVADRVRTNHPRTWNGLRGVILLDPVQSFIGDNIARALSGLDDTALPILTISAVPALCNSFTLGTVAVQTRLHRPFVGVRLPGGAHTDAEGDSSDVLGELLCGIPEPANSTMLRTLALGWTNDFVKGTTTPGYYPAGPGDTLSAAPAAQVLPGAG</sequence>
<organism evidence="2 3">
    <name type="scientific">Nocardia uniformis</name>
    <dbReference type="NCBI Taxonomy" id="53432"/>
    <lineage>
        <taxon>Bacteria</taxon>
        <taxon>Bacillati</taxon>
        <taxon>Actinomycetota</taxon>
        <taxon>Actinomycetes</taxon>
        <taxon>Mycobacteriales</taxon>
        <taxon>Nocardiaceae</taxon>
        <taxon>Nocardia</taxon>
    </lineage>
</organism>
<evidence type="ECO:0000313" key="2">
    <source>
        <dbReference type="EMBL" id="NNH68455.1"/>
    </source>
</evidence>
<name>A0A849BWG5_9NOCA</name>
<proteinExistence type="predicted"/>
<keyword evidence="2" id="KW-0378">Hydrolase</keyword>
<dbReference type="Gene3D" id="3.40.50.1820">
    <property type="entry name" value="alpha/beta hydrolase"/>
    <property type="match status" value="1"/>
</dbReference>
<dbReference type="SUPFAM" id="SSF53474">
    <property type="entry name" value="alpha/beta-Hydrolases"/>
    <property type="match status" value="1"/>
</dbReference>
<evidence type="ECO:0000256" key="1">
    <source>
        <dbReference type="SAM" id="SignalP"/>
    </source>
</evidence>
<keyword evidence="3" id="KW-1185">Reference proteome</keyword>
<dbReference type="GO" id="GO:0016787">
    <property type="term" value="F:hydrolase activity"/>
    <property type="evidence" value="ECO:0007669"/>
    <property type="project" value="UniProtKB-KW"/>
</dbReference>
<reference evidence="2 3" key="1">
    <citation type="submission" date="2020-05" db="EMBL/GenBank/DDBJ databases">
        <title>MicrobeNet Type strains.</title>
        <authorList>
            <person name="Nicholson A.C."/>
        </authorList>
    </citation>
    <scope>NUCLEOTIDE SEQUENCE [LARGE SCALE GENOMIC DNA]</scope>
    <source>
        <strain evidence="2 3">JCM 3224</strain>
    </source>
</reference>
<protein>
    <submittedName>
        <fullName evidence="2">Alpha/beta hydrolase</fullName>
    </submittedName>
</protein>
<dbReference type="EMBL" id="JABELX010000001">
    <property type="protein sequence ID" value="NNH68455.1"/>
    <property type="molecule type" value="Genomic_DNA"/>
</dbReference>
<dbReference type="Proteomes" id="UP000586827">
    <property type="component" value="Unassembled WGS sequence"/>
</dbReference>
<accession>A0A849BWG5</accession>
<dbReference type="AlphaFoldDB" id="A0A849BWG5"/>
<keyword evidence="1" id="KW-0732">Signal</keyword>
<evidence type="ECO:0000313" key="3">
    <source>
        <dbReference type="Proteomes" id="UP000586827"/>
    </source>
</evidence>
<gene>
    <name evidence="2" type="ORF">HLB23_00905</name>
</gene>
<dbReference type="InterPro" id="IPR029058">
    <property type="entry name" value="AB_hydrolase_fold"/>
</dbReference>
<feature type="chain" id="PRO_5032591813" evidence="1">
    <location>
        <begin position="27"/>
        <end position="319"/>
    </location>
</feature>
<feature type="signal peptide" evidence="1">
    <location>
        <begin position="1"/>
        <end position="26"/>
    </location>
</feature>